<evidence type="ECO:0000256" key="2">
    <source>
        <dbReference type="ARBA" id="ARBA00022617"/>
    </source>
</evidence>
<keyword evidence="7" id="KW-0732">Signal</keyword>
<dbReference type="GO" id="GO:0046872">
    <property type="term" value="F:metal ion binding"/>
    <property type="evidence" value="ECO:0007669"/>
    <property type="project" value="UniProtKB-KW"/>
</dbReference>
<accession>A0A0U4VRL3</accession>
<evidence type="ECO:0000256" key="5">
    <source>
        <dbReference type="ARBA" id="ARBA00023004"/>
    </source>
</evidence>
<dbReference type="InterPro" id="IPR036909">
    <property type="entry name" value="Cyt_c-like_dom_sf"/>
</dbReference>
<evidence type="ECO:0000313" key="10">
    <source>
        <dbReference type="Proteomes" id="UP000064137"/>
    </source>
</evidence>
<feature type="signal peptide" evidence="7">
    <location>
        <begin position="1"/>
        <end position="20"/>
    </location>
</feature>
<dbReference type="OrthoDB" id="9805828at2"/>
<dbReference type="Proteomes" id="UP000064137">
    <property type="component" value="Chromosome"/>
</dbReference>
<gene>
    <name evidence="9" type="ORF">APT59_17405</name>
</gene>
<dbReference type="RefSeq" id="WP_059316005.1">
    <property type="nucleotide sequence ID" value="NZ_CP013987.1"/>
</dbReference>
<dbReference type="PRINTS" id="PR00604">
    <property type="entry name" value="CYTCHRMECIAB"/>
</dbReference>
<dbReference type="SUPFAM" id="SSF46626">
    <property type="entry name" value="Cytochrome c"/>
    <property type="match status" value="1"/>
</dbReference>
<dbReference type="InterPro" id="IPR002327">
    <property type="entry name" value="Cyt_c_1A/1B"/>
</dbReference>
<dbReference type="PANTHER" id="PTHR11961">
    <property type="entry name" value="CYTOCHROME C"/>
    <property type="match status" value="1"/>
</dbReference>
<feature type="domain" description="Cytochrome c" evidence="8">
    <location>
        <begin position="20"/>
        <end position="121"/>
    </location>
</feature>
<dbReference type="AlphaFoldDB" id="A0A0U4VRL3"/>
<feature type="chain" id="PRO_5006853100" evidence="7">
    <location>
        <begin position="21"/>
        <end position="124"/>
    </location>
</feature>
<evidence type="ECO:0000256" key="6">
    <source>
        <dbReference type="PROSITE-ProRule" id="PRU00433"/>
    </source>
</evidence>
<evidence type="ECO:0000256" key="7">
    <source>
        <dbReference type="SAM" id="SignalP"/>
    </source>
</evidence>
<dbReference type="KEGG" id="por:APT59_17405"/>
<reference evidence="9 10" key="1">
    <citation type="submission" date="2016-01" db="EMBL/GenBank/DDBJ databases">
        <title>Annotation of Pseudomonas oryzihabitans USDA-ARS-USMARC-56511.</title>
        <authorList>
            <person name="Harhay G.P."/>
            <person name="Harhay D.M."/>
            <person name="Smith T.P.L."/>
            <person name="Bono J.L."/>
            <person name="Heaton M.P."/>
            <person name="Clawson M.L."/>
            <person name="Chitko-Mckown C.G."/>
            <person name="Capik S.F."/>
            <person name="DeDonder K.D."/>
            <person name="Apley M.D."/>
            <person name="Lubbers B.V."/>
            <person name="White B.J."/>
            <person name="Larson R.L."/>
        </authorList>
    </citation>
    <scope>NUCLEOTIDE SEQUENCE [LARGE SCALE GENOMIC DNA]</scope>
    <source>
        <strain evidence="9 10">USDA-ARS-USMARC-56511</strain>
    </source>
</reference>
<keyword evidence="1" id="KW-0813">Transport</keyword>
<organism evidence="9 10">
    <name type="scientific">Pseudomonas oryzihabitans</name>
    <dbReference type="NCBI Taxonomy" id="47885"/>
    <lineage>
        <taxon>Bacteria</taxon>
        <taxon>Pseudomonadati</taxon>
        <taxon>Pseudomonadota</taxon>
        <taxon>Gammaproteobacteria</taxon>
        <taxon>Pseudomonadales</taxon>
        <taxon>Pseudomonadaceae</taxon>
        <taxon>Pseudomonas</taxon>
    </lineage>
</organism>
<dbReference type="GO" id="GO:0009055">
    <property type="term" value="F:electron transfer activity"/>
    <property type="evidence" value="ECO:0007669"/>
    <property type="project" value="InterPro"/>
</dbReference>
<dbReference type="Pfam" id="PF00034">
    <property type="entry name" value="Cytochrom_C"/>
    <property type="match status" value="1"/>
</dbReference>
<dbReference type="PROSITE" id="PS51007">
    <property type="entry name" value="CYTC"/>
    <property type="match status" value="1"/>
</dbReference>
<dbReference type="EMBL" id="CP013987">
    <property type="protein sequence ID" value="ALZ85888.1"/>
    <property type="molecule type" value="Genomic_DNA"/>
</dbReference>
<name>A0A0U4VRL3_9PSED</name>
<protein>
    <submittedName>
        <fullName evidence="9">Cytochrome C</fullName>
    </submittedName>
</protein>
<keyword evidence="2 6" id="KW-0349">Heme</keyword>
<keyword evidence="3 6" id="KW-0479">Metal-binding</keyword>
<dbReference type="InterPro" id="IPR009056">
    <property type="entry name" value="Cyt_c-like_dom"/>
</dbReference>
<evidence type="ECO:0000256" key="3">
    <source>
        <dbReference type="ARBA" id="ARBA00022723"/>
    </source>
</evidence>
<evidence type="ECO:0000256" key="4">
    <source>
        <dbReference type="ARBA" id="ARBA00022982"/>
    </source>
</evidence>
<dbReference type="Gene3D" id="1.10.760.10">
    <property type="entry name" value="Cytochrome c-like domain"/>
    <property type="match status" value="1"/>
</dbReference>
<evidence type="ECO:0000259" key="8">
    <source>
        <dbReference type="PROSITE" id="PS51007"/>
    </source>
</evidence>
<proteinExistence type="predicted"/>
<keyword evidence="4" id="KW-0249">Electron transport</keyword>
<evidence type="ECO:0000313" key="9">
    <source>
        <dbReference type="EMBL" id="ALZ85888.1"/>
    </source>
</evidence>
<keyword evidence="5 6" id="KW-0408">Iron</keyword>
<dbReference type="GO" id="GO:0020037">
    <property type="term" value="F:heme binding"/>
    <property type="evidence" value="ECO:0007669"/>
    <property type="project" value="InterPro"/>
</dbReference>
<sequence length="124" mass="13573">MKGLAGLVVLALLGSELAWADADNGRNLFLRRCHNCHSVGPSAQSGFGPQLNDLFGRQAGSLPGYHYSEAMRQAGFAWDREALAAFLRDPEQKVPGTKMRFWGIGDAEDLRDIADYLQTQHSAP</sequence>
<evidence type="ECO:0000256" key="1">
    <source>
        <dbReference type="ARBA" id="ARBA00022448"/>
    </source>
</evidence>